<dbReference type="GO" id="GO:0016746">
    <property type="term" value="F:acyltransferase activity"/>
    <property type="evidence" value="ECO:0007669"/>
    <property type="project" value="UniProtKB-KW"/>
</dbReference>
<dbReference type="PANTHER" id="PTHR45896:SF1">
    <property type="entry name" value="N-ALPHA-ACETYLTRANSFERASE 30"/>
    <property type="match status" value="1"/>
</dbReference>
<dbReference type="InterPro" id="IPR000182">
    <property type="entry name" value="GNAT_dom"/>
</dbReference>
<dbReference type="InterPro" id="IPR016181">
    <property type="entry name" value="Acyl_CoA_acyltransferase"/>
</dbReference>
<dbReference type="SUPFAM" id="SSF55729">
    <property type="entry name" value="Acyl-CoA N-acyltransferases (Nat)"/>
    <property type="match status" value="1"/>
</dbReference>
<sequence>MISIKRLSECSLDDALAAWNLGFEDYFVDISFTLDVFLGRMAMEDLSPNLSIVAFDGEKPIGIVKSGIREINGNKFAWNGGTAVAKDYRKRGVAKRLMHYLLAMYTEENVTSASLEAIKENKMAIALYKGFGYVEKDELANFSLKGSKPVRLSYALHEDVSIIETLPQKVGEISFYKSSYSWQTQWQSVQNGEAIIAIDSSQREIGYAYFKRIFNKKFQHTTTVLYQCEADPSHSNREEVTKFLLTKVFGDFSDDINRIVVNLPRKAGATTYKLIQEIGFEITVKQVFMKKEWS</sequence>
<dbReference type="PROSITE" id="PS51186">
    <property type="entry name" value="GNAT"/>
    <property type="match status" value="1"/>
</dbReference>
<evidence type="ECO:0000256" key="1">
    <source>
        <dbReference type="ARBA" id="ARBA00022679"/>
    </source>
</evidence>
<evidence type="ECO:0000259" key="4">
    <source>
        <dbReference type="PROSITE" id="PS51186"/>
    </source>
</evidence>
<comment type="similarity">
    <text evidence="3">Belongs to the acetyltransferase family. MAK3 subfamily.</text>
</comment>
<dbReference type="CDD" id="cd04301">
    <property type="entry name" value="NAT_SF"/>
    <property type="match status" value="1"/>
</dbReference>
<evidence type="ECO:0000256" key="3">
    <source>
        <dbReference type="ARBA" id="ARBA00024025"/>
    </source>
</evidence>
<comment type="caution">
    <text evidence="5">The sequence shown here is derived from an EMBL/GenBank/DDBJ whole genome shotgun (WGS) entry which is preliminary data.</text>
</comment>
<feature type="domain" description="N-acetyltransferase" evidence="4">
    <location>
        <begin position="2"/>
        <end position="157"/>
    </location>
</feature>
<dbReference type="Proteomes" id="UP001597040">
    <property type="component" value="Unassembled WGS sequence"/>
</dbReference>
<keyword evidence="2 5" id="KW-0012">Acyltransferase</keyword>
<dbReference type="EMBL" id="JBHTKJ010000016">
    <property type="protein sequence ID" value="MFD1038242.1"/>
    <property type="molecule type" value="Genomic_DNA"/>
</dbReference>
<accession>A0ABW3LKR5</accession>
<organism evidence="5 6">
    <name type="scientific">Virgibacillus byunsanensis</name>
    <dbReference type="NCBI Taxonomy" id="570945"/>
    <lineage>
        <taxon>Bacteria</taxon>
        <taxon>Bacillati</taxon>
        <taxon>Bacillota</taxon>
        <taxon>Bacilli</taxon>
        <taxon>Bacillales</taxon>
        <taxon>Bacillaceae</taxon>
        <taxon>Virgibacillus</taxon>
    </lineage>
</organism>
<protein>
    <submittedName>
        <fullName evidence="5">GNAT family N-acetyltransferase</fullName>
        <ecNumber evidence="5">2.3.1.-</ecNumber>
    </submittedName>
</protein>
<keyword evidence="1 5" id="KW-0808">Transferase</keyword>
<keyword evidence="6" id="KW-1185">Reference proteome</keyword>
<evidence type="ECO:0000313" key="5">
    <source>
        <dbReference type="EMBL" id="MFD1038242.1"/>
    </source>
</evidence>
<dbReference type="EC" id="2.3.1.-" evidence="5"/>
<dbReference type="RefSeq" id="WP_390361036.1">
    <property type="nucleotide sequence ID" value="NZ_JBHTKJ010000016.1"/>
</dbReference>
<dbReference type="InterPro" id="IPR044542">
    <property type="entry name" value="NAA30-like"/>
</dbReference>
<evidence type="ECO:0000256" key="2">
    <source>
        <dbReference type="ARBA" id="ARBA00023315"/>
    </source>
</evidence>
<reference evidence="6" key="1">
    <citation type="journal article" date="2019" name="Int. J. Syst. Evol. Microbiol.">
        <title>The Global Catalogue of Microorganisms (GCM) 10K type strain sequencing project: providing services to taxonomists for standard genome sequencing and annotation.</title>
        <authorList>
            <consortium name="The Broad Institute Genomics Platform"/>
            <consortium name="The Broad Institute Genome Sequencing Center for Infectious Disease"/>
            <person name="Wu L."/>
            <person name="Ma J."/>
        </authorList>
    </citation>
    <scope>NUCLEOTIDE SEQUENCE [LARGE SCALE GENOMIC DNA]</scope>
    <source>
        <strain evidence="6">CCUG 56754</strain>
    </source>
</reference>
<name>A0ABW3LKR5_9BACI</name>
<evidence type="ECO:0000313" key="6">
    <source>
        <dbReference type="Proteomes" id="UP001597040"/>
    </source>
</evidence>
<dbReference type="PANTHER" id="PTHR45896">
    <property type="entry name" value="N-ALPHA-ACETYLTRANSFERASE 30"/>
    <property type="match status" value="1"/>
</dbReference>
<gene>
    <name evidence="5" type="ORF">ACFQ3N_07440</name>
</gene>
<proteinExistence type="inferred from homology"/>
<dbReference type="Gene3D" id="3.40.630.30">
    <property type="match status" value="1"/>
</dbReference>
<dbReference type="Pfam" id="PF00583">
    <property type="entry name" value="Acetyltransf_1"/>
    <property type="match status" value="1"/>
</dbReference>